<evidence type="ECO:0000313" key="2">
    <source>
        <dbReference type="EMBL" id="RDX60645.1"/>
    </source>
</evidence>
<reference evidence="2" key="1">
    <citation type="submission" date="2018-05" db="EMBL/GenBank/DDBJ databases">
        <title>Draft genome of Mucuna pruriens seed.</title>
        <authorList>
            <person name="Nnadi N.E."/>
            <person name="Vos R."/>
            <person name="Hasami M.H."/>
            <person name="Devisetty U.K."/>
            <person name="Aguiy J.C."/>
        </authorList>
    </citation>
    <scope>NUCLEOTIDE SEQUENCE [LARGE SCALE GENOMIC DNA]</scope>
    <source>
        <strain evidence="2">JCA_2017</strain>
    </source>
</reference>
<dbReference type="AlphaFoldDB" id="A0A371E3P2"/>
<dbReference type="OrthoDB" id="1935543at2759"/>
<dbReference type="InterPro" id="IPR052160">
    <property type="entry name" value="Gypsy_RT_Integrase-like"/>
</dbReference>
<dbReference type="Pfam" id="PF17921">
    <property type="entry name" value="Integrase_H2C2"/>
    <property type="match status" value="1"/>
</dbReference>
<sequence>MTSWKSPYQRTRRAFAWISMTVPQTLMCGSPTVDRPKVLHAKTEDQEWMTPIWNYLYNDSSPEGKAEVAKVENILNEIHKGIYGFHSRGRTMATQVLRAGYYWPTMREDCRLCVHNCQECQAHDPIDHFPAKELQHVIALWTFST</sequence>
<organism evidence="2 3">
    <name type="scientific">Mucuna pruriens</name>
    <name type="common">Velvet bean</name>
    <name type="synonym">Dolichos pruriens</name>
    <dbReference type="NCBI Taxonomy" id="157652"/>
    <lineage>
        <taxon>Eukaryota</taxon>
        <taxon>Viridiplantae</taxon>
        <taxon>Streptophyta</taxon>
        <taxon>Embryophyta</taxon>
        <taxon>Tracheophyta</taxon>
        <taxon>Spermatophyta</taxon>
        <taxon>Magnoliopsida</taxon>
        <taxon>eudicotyledons</taxon>
        <taxon>Gunneridae</taxon>
        <taxon>Pentapetalae</taxon>
        <taxon>rosids</taxon>
        <taxon>fabids</taxon>
        <taxon>Fabales</taxon>
        <taxon>Fabaceae</taxon>
        <taxon>Papilionoideae</taxon>
        <taxon>50 kb inversion clade</taxon>
        <taxon>NPAAA clade</taxon>
        <taxon>indigoferoid/millettioid clade</taxon>
        <taxon>Phaseoleae</taxon>
        <taxon>Mucuna</taxon>
    </lineage>
</organism>
<dbReference type="Gene3D" id="1.10.340.70">
    <property type="match status" value="1"/>
</dbReference>
<comment type="caution">
    <text evidence="2">The sequence shown here is derived from an EMBL/GenBank/DDBJ whole genome shotgun (WGS) entry which is preliminary data.</text>
</comment>
<accession>A0A371E3P2</accession>
<proteinExistence type="predicted"/>
<feature type="domain" description="Integrase zinc-binding" evidence="1">
    <location>
        <begin position="70"/>
        <end position="123"/>
    </location>
</feature>
<name>A0A371E3P2_MUCPR</name>
<evidence type="ECO:0000259" key="1">
    <source>
        <dbReference type="Pfam" id="PF17921"/>
    </source>
</evidence>
<evidence type="ECO:0000313" key="3">
    <source>
        <dbReference type="Proteomes" id="UP000257109"/>
    </source>
</evidence>
<feature type="non-terminal residue" evidence="2">
    <location>
        <position position="1"/>
    </location>
</feature>
<gene>
    <name evidence="2" type="ORF">CR513_61192</name>
</gene>
<protein>
    <recommendedName>
        <fullName evidence="1">Integrase zinc-binding domain-containing protein</fullName>
    </recommendedName>
</protein>
<keyword evidence="3" id="KW-1185">Reference proteome</keyword>
<dbReference type="PANTHER" id="PTHR47266">
    <property type="entry name" value="ENDONUCLEASE-RELATED"/>
    <property type="match status" value="1"/>
</dbReference>
<dbReference type="Proteomes" id="UP000257109">
    <property type="component" value="Unassembled WGS sequence"/>
</dbReference>
<dbReference type="EMBL" id="QJKJ01016692">
    <property type="protein sequence ID" value="RDX60645.1"/>
    <property type="molecule type" value="Genomic_DNA"/>
</dbReference>
<dbReference type="InterPro" id="IPR041588">
    <property type="entry name" value="Integrase_H2C2"/>
</dbReference>